<dbReference type="PANTHER" id="PTHR35936">
    <property type="entry name" value="MEMBRANE-BOUND LYTIC MUREIN TRANSGLYCOSYLASE F"/>
    <property type="match status" value="1"/>
</dbReference>
<dbReference type="Gene3D" id="3.40.190.10">
    <property type="entry name" value="Periplasmic binding protein-like II"/>
    <property type="match status" value="2"/>
</dbReference>
<accession>M1WUA7</accession>
<dbReference type="KEGG" id="dpi:BN4_20395"/>
<feature type="chain" id="PRO_5004019479" description="Solute-binding protein family 3/N-terminal domain-containing protein" evidence="3">
    <location>
        <begin position="26"/>
        <end position="289"/>
    </location>
</feature>
<reference evidence="5 6" key="1">
    <citation type="journal article" date="2013" name="PLoS ONE">
        <title>The first genomic and proteomic characterization of a deep-sea sulfate reducer: insights into the piezophilic lifestyle of Desulfovibrio piezophilus.</title>
        <authorList>
            <person name="Pradel N."/>
            <person name="Ji B."/>
            <person name="Gimenez G."/>
            <person name="Talla E."/>
            <person name="Lenoble P."/>
            <person name="Garel M."/>
            <person name="Tamburini C."/>
            <person name="Fourquet P."/>
            <person name="Lebrun R."/>
            <person name="Bertin P."/>
            <person name="Denis Y."/>
            <person name="Pophillat M."/>
            <person name="Barbe V."/>
            <person name="Ollivier B."/>
            <person name="Dolla A."/>
        </authorList>
    </citation>
    <scope>NUCLEOTIDE SEQUENCE [LARGE SCALE GENOMIC DNA]</scope>
    <source>
        <strain evidence="6">DSM 10523 / SB164P1</strain>
    </source>
</reference>
<sequence length="289" mass="32001">MRTPFLFLLLAGLILFSVPNGSALAHDKLYEKFASQGLVITQAANMAPMSFIGINGEPSGYIIDLWRKWSAETGIPVHFLLLDWPETLKAVQNGQADVHGGLFFSKEQNEFLQASQPFFSSRGALFVRNDLDVSSVADLDGALVGVIENGFYSRLLLRDFPKIKSVPIKTTSDIINAAASGEIYAFIGDYPPLMYQICSQGKKKDFRVLQYFGPQRFRAAVGLGNSDLLHVIRSGLARIDEGERQTIMGRWIIDEGASTTDWIVPTALLCTLSLLIALMVPFIYGRFQK</sequence>
<dbReference type="SMART" id="SM00062">
    <property type="entry name" value="PBPb"/>
    <property type="match status" value="1"/>
</dbReference>
<protein>
    <recommendedName>
        <fullName evidence="4">Solute-binding protein family 3/N-terminal domain-containing protein</fullName>
    </recommendedName>
</protein>
<gene>
    <name evidence="5" type="ordered locus">BN4_20395</name>
</gene>
<keyword evidence="2" id="KW-0812">Transmembrane</keyword>
<reference evidence="6" key="2">
    <citation type="journal article" date="2013" name="Stand. Genomic Sci.">
        <title>Complete genome sequence of Desulfocapsa sulfexigens, a marine deltaproteobacterium specialized in disproportionating inorganic sulfur compounds.</title>
        <authorList>
            <person name="Finster K.W."/>
            <person name="Kjeldsen K.U."/>
            <person name="Kube M."/>
            <person name="Reinhardt R."/>
            <person name="Mussmann M."/>
            <person name="Amann R."/>
            <person name="Schreiber L."/>
        </authorList>
    </citation>
    <scope>NUCLEOTIDE SEQUENCE [LARGE SCALE GENOMIC DNA]</scope>
    <source>
        <strain evidence="6">DSM 10523 / SB164P1</strain>
    </source>
</reference>
<dbReference type="AlphaFoldDB" id="M1WUA7"/>
<feature type="signal peptide" evidence="3">
    <location>
        <begin position="1"/>
        <end position="25"/>
    </location>
</feature>
<dbReference type="OrthoDB" id="5457124at2"/>
<dbReference type="HOGENOM" id="CLU_084713_0_0_7"/>
<proteinExistence type="predicted"/>
<keyword evidence="2" id="KW-1133">Transmembrane helix</keyword>
<dbReference type="Pfam" id="PF00497">
    <property type="entry name" value="SBP_bac_3"/>
    <property type="match status" value="1"/>
</dbReference>
<name>M1WUA7_PSEP2</name>
<dbReference type="PATRIC" id="fig|879567.3.peg.3496"/>
<dbReference type="EMBL" id="FO203427">
    <property type="protein sequence ID" value="CCH50457.1"/>
    <property type="molecule type" value="Genomic_DNA"/>
</dbReference>
<feature type="transmembrane region" description="Helical" evidence="2">
    <location>
        <begin position="262"/>
        <end position="284"/>
    </location>
</feature>
<evidence type="ECO:0000259" key="4">
    <source>
        <dbReference type="SMART" id="SM00062"/>
    </source>
</evidence>
<keyword evidence="1 3" id="KW-0732">Signal</keyword>
<evidence type="ECO:0000313" key="6">
    <source>
        <dbReference type="Proteomes" id="UP000011724"/>
    </source>
</evidence>
<evidence type="ECO:0000256" key="3">
    <source>
        <dbReference type="SAM" id="SignalP"/>
    </source>
</evidence>
<dbReference type="STRING" id="1322246.BN4_20395"/>
<organism evidence="5 6">
    <name type="scientific">Pseudodesulfovibrio piezophilus (strain DSM 21447 / JCM 15486 / C1TLV30)</name>
    <name type="common">Desulfovibrio piezophilus</name>
    <dbReference type="NCBI Taxonomy" id="1322246"/>
    <lineage>
        <taxon>Bacteria</taxon>
        <taxon>Pseudomonadati</taxon>
        <taxon>Thermodesulfobacteriota</taxon>
        <taxon>Desulfovibrionia</taxon>
        <taxon>Desulfovibrionales</taxon>
        <taxon>Desulfovibrionaceae</taxon>
    </lineage>
</organism>
<keyword evidence="2" id="KW-0472">Membrane</keyword>
<dbReference type="eggNOG" id="COG0834">
    <property type="taxonomic scope" value="Bacteria"/>
</dbReference>
<dbReference type="InterPro" id="IPR001638">
    <property type="entry name" value="Solute-binding_3/MltF_N"/>
</dbReference>
<dbReference type="Proteomes" id="UP000011724">
    <property type="component" value="Chromosome"/>
</dbReference>
<keyword evidence="6" id="KW-1185">Reference proteome</keyword>
<dbReference type="RefSeq" id="WP_015416499.1">
    <property type="nucleotide sequence ID" value="NC_020409.1"/>
</dbReference>
<dbReference type="SUPFAM" id="SSF53850">
    <property type="entry name" value="Periplasmic binding protein-like II"/>
    <property type="match status" value="1"/>
</dbReference>
<evidence type="ECO:0000313" key="5">
    <source>
        <dbReference type="EMBL" id="CCH50457.1"/>
    </source>
</evidence>
<dbReference type="BioCyc" id="DPIE1322246:BN4_RS16225-MONOMER"/>
<feature type="domain" description="Solute-binding protein family 3/N-terminal" evidence="4">
    <location>
        <begin position="39"/>
        <end position="254"/>
    </location>
</feature>
<evidence type="ECO:0000256" key="2">
    <source>
        <dbReference type="SAM" id="Phobius"/>
    </source>
</evidence>
<evidence type="ECO:0000256" key="1">
    <source>
        <dbReference type="ARBA" id="ARBA00022729"/>
    </source>
</evidence>